<dbReference type="InterPro" id="IPR016032">
    <property type="entry name" value="Sig_transdc_resp-reg_C-effctor"/>
</dbReference>
<dbReference type="Pfam" id="PF00196">
    <property type="entry name" value="GerE"/>
    <property type="match status" value="1"/>
</dbReference>
<evidence type="ECO:0000256" key="1">
    <source>
        <dbReference type="ARBA" id="ARBA00023015"/>
    </source>
</evidence>
<organism evidence="5 6">
    <name type="scientific">Aliisedimentitalea scapharcae</name>
    <dbReference type="NCBI Taxonomy" id="1524259"/>
    <lineage>
        <taxon>Bacteria</taxon>
        <taxon>Pseudomonadati</taxon>
        <taxon>Pseudomonadota</taxon>
        <taxon>Alphaproteobacteria</taxon>
        <taxon>Rhodobacterales</taxon>
        <taxon>Roseobacteraceae</taxon>
        <taxon>Aliisedimentitalea</taxon>
    </lineage>
</organism>
<dbReference type="InterPro" id="IPR036388">
    <property type="entry name" value="WH-like_DNA-bd_sf"/>
</dbReference>
<dbReference type="Proteomes" id="UP001623232">
    <property type="component" value="Chromosome"/>
</dbReference>
<evidence type="ECO:0000259" key="4">
    <source>
        <dbReference type="PROSITE" id="PS50043"/>
    </source>
</evidence>
<keyword evidence="6" id="KW-1185">Reference proteome</keyword>
<evidence type="ECO:0000256" key="3">
    <source>
        <dbReference type="ARBA" id="ARBA00023163"/>
    </source>
</evidence>
<reference evidence="5 6" key="1">
    <citation type="submission" date="2023-04" db="EMBL/GenBank/DDBJ databases">
        <title>Complete genome sequence of Alisedimentitalea scapharcae.</title>
        <authorList>
            <person name="Rong J.-C."/>
            <person name="Yi M.-L."/>
            <person name="Zhao Q."/>
        </authorList>
    </citation>
    <scope>NUCLEOTIDE SEQUENCE [LARGE SCALE GENOMIC DNA]</scope>
    <source>
        <strain evidence="5 6">KCTC 42119</strain>
    </source>
</reference>
<evidence type="ECO:0000313" key="6">
    <source>
        <dbReference type="Proteomes" id="UP001623232"/>
    </source>
</evidence>
<dbReference type="PROSITE" id="PS00622">
    <property type="entry name" value="HTH_LUXR_1"/>
    <property type="match status" value="1"/>
</dbReference>
<name>A0ABZ2XYF4_9RHOB</name>
<dbReference type="PANTHER" id="PTHR44688:SF16">
    <property type="entry name" value="DNA-BINDING TRANSCRIPTIONAL ACTIVATOR DEVR_DOSR"/>
    <property type="match status" value="1"/>
</dbReference>
<evidence type="ECO:0000256" key="2">
    <source>
        <dbReference type="ARBA" id="ARBA00023125"/>
    </source>
</evidence>
<dbReference type="PROSITE" id="PS50043">
    <property type="entry name" value="HTH_LUXR_2"/>
    <property type="match status" value="1"/>
</dbReference>
<dbReference type="Gene3D" id="1.10.10.10">
    <property type="entry name" value="Winged helix-like DNA-binding domain superfamily/Winged helix DNA-binding domain"/>
    <property type="match status" value="1"/>
</dbReference>
<keyword evidence="1" id="KW-0805">Transcription regulation</keyword>
<keyword evidence="3" id="KW-0804">Transcription</keyword>
<dbReference type="InterPro" id="IPR000792">
    <property type="entry name" value="Tscrpt_reg_LuxR_C"/>
</dbReference>
<accession>A0ABZ2XYF4</accession>
<dbReference type="EMBL" id="CP123584">
    <property type="protein sequence ID" value="WZK89835.1"/>
    <property type="molecule type" value="Genomic_DNA"/>
</dbReference>
<gene>
    <name evidence="5" type="ORF">QEZ52_04610</name>
</gene>
<dbReference type="SMART" id="SM00421">
    <property type="entry name" value="HTH_LUXR"/>
    <property type="match status" value="1"/>
</dbReference>
<feature type="domain" description="HTH luxR-type" evidence="4">
    <location>
        <begin position="255"/>
        <end position="320"/>
    </location>
</feature>
<dbReference type="CDD" id="cd06170">
    <property type="entry name" value="LuxR_C_like"/>
    <property type="match status" value="1"/>
</dbReference>
<dbReference type="RefSeq" id="WP_406648294.1">
    <property type="nucleotide sequence ID" value="NZ_CP123584.1"/>
</dbReference>
<proteinExistence type="predicted"/>
<protein>
    <submittedName>
        <fullName evidence="5">Helix-turn-helix transcriptional regulator</fullName>
    </submittedName>
</protein>
<evidence type="ECO:0000313" key="5">
    <source>
        <dbReference type="EMBL" id="WZK89835.1"/>
    </source>
</evidence>
<keyword evidence="2" id="KW-0238">DNA-binding</keyword>
<sequence length="324" mass="36673">MSTDTGKSTADLVENLSLFHVLPTAIDAIGTSDFEKLLADAVGAAIDHDFITMARYSTRDDPRFLIHSHTFPSHLAELYLKKYVSSDPYVPFWRQGRTSGVVWLQELTRNGAFSRYTDEFLPQIDVTDEIGVFAPAVDTDSVAFFFNKRRGQFHQTDVDTLDRLYPTIAALYRQHIRALILADEYSASPSLGRPWRTTNALGTTIWMTNEWHQQNTPQAVPIRTSIAQDFNVGNRFVWTIYSGADATPAMLEIDQWVSRIDLTPRERDIVRLTLQGHSTAGIAQTLDLSVGNIKNHKRRIYGKLDITSERELFLLFFAALTVQS</sequence>
<dbReference type="PRINTS" id="PR00038">
    <property type="entry name" value="HTHLUXR"/>
</dbReference>
<dbReference type="SUPFAM" id="SSF46894">
    <property type="entry name" value="C-terminal effector domain of the bipartite response regulators"/>
    <property type="match status" value="1"/>
</dbReference>
<dbReference type="PANTHER" id="PTHR44688">
    <property type="entry name" value="DNA-BINDING TRANSCRIPTIONAL ACTIVATOR DEVR_DOSR"/>
    <property type="match status" value="1"/>
</dbReference>